<protein>
    <submittedName>
        <fullName evidence="1">DUF3997 domain-containing protein</fullName>
    </submittedName>
</protein>
<dbReference type="InterPro" id="IPR025059">
    <property type="entry name" value="DUF3997"/>
</dbReference>
<evidence type="ECO:0000313" key="2">
    <source>
        <dbReference type="Proteomes" id="UP001596109"/>
    </source>
</evidence>
<dbReference type="EMBL" id="JBHSNO010000016">
    <property type="protein sequence ID" value="MFC5591676.1"/>
    <property type="molecule type" value="Genomic_DNA"/>
</dbReference>
<name>A0ABW0TQE4_9BACL</name>
<accession>A0ABW0TQE4</accession>
<dbReference type="Proteomes" id="UP001596109">
    <property type="component" value="Unassembled WGS sequence"/>
</dbReference>
<sequence length="145" mass="16129">MRNRLFICLFVSVLSLIIVSGCAGLADYEVDLPGSYSIVRTSAHSVFIAPKTGEGNWGSNVIPAKVTEVAWDEKYILAKQLGLKDAPKSSNGYQIPDKQSVHYWILEYETGETTGPLNEDGFIEKRIEFQIADDVILKDVDDMDK</sequence>
<dbReference type="Pfam" id="PF13162">
    <property type="entry name" value="DUF3997"/>
    <property type="match status" value="1"/>
</dbReference>
<organism evidence="1 2">
    <name type="scientific">Sporosarcina soli</name>
    <dbReference type="NCBI Taxonomy" id="334736"/>
    <lineage>
        <taxon>Bacteria</taxon>
        <taxon>Bacillati</taxon>
        <taxon>Bacillota</taxon>
        <taxon>Bacilli</taxon>
        <taxon>Bacillales</taxon>
        <taxon>Caryophanaceae</taxon>
        <taxon>Sporosarcina</taxon>
    </lineage>
</organism>
<gene>
    <name evidence="1" type="ORF">ACFPRA_22580</name>
</gene>
<evidence type="ECO:0000313" key="1">
    <source>
        <dbReference type="EMBL" id="MFC5591676.1"/>
    </source>
</evidence>
<dbReference type="RefSeq" id="WP_381439762.1">
    <property type="nucleotide sequence ID" value="NZ_JBHSNO010000016.1"/>
</dbReference>
<proteinExistence type="predicted"/>
<keyword evidence="2" id="KW-1185">Reference proteome</keyword>
<dbReference type="PROSITE" id="PS51257">
    <property type="entry name" value="PROKAR_LIPOPROTEIN"/>
    <property type="match status" value="1"/>
</dbReference>
<comment type="caution">
    <text evidence="1">The sequence shown here is derived from an EMBL/GenBank/DDBJ whole genome shotgun (WGS) entry which is preliminary data.</text>
</comment>
<reference evidence="2" key="1">
    <citation type="journal article" date="2019" name="Int. J. Syst. Evol. Microbiol.">
        <title>The Global Catalogue of Microorganisms (GCM) 10K type strain sequencing project: providing services to taxonomists for standard genome sequencing and annotation.</title>
        <authorList>
            <consortium name="The Broad Institute Genomics Platform"/>
            <consortium name="The Broad Institute Genome Sequencing Center for Infectious Disease"/>
            <person name="Wu L."/>
            <person name="Ma J."/>
        </authorList>
    </citation>
    <scope>NUCLEOTIDE SEQUENCE [LARGE SCALE GENOMIC DNA]</scope>
    <source>
        <strain evidence="2">CGMCC 4.1434</strain>
    </source>
</reference>